<dbReference type="Proteomes" id="UP000829494">
    <property type="component" value="Chromosome"/>
</dbReference>
<gene>
    <name evidence="4" type="ORF">SRIMR7_06300</name>
</gene>
<feature type="domain" description="YdbS-like PH" evidence="3">
    <location>
        <begin position="411"/>
        <end position="486"/>
    </location>
</feature>
<dbReference type="InterPro" id="IPR014529">
    <property type="entry name" value="UCP026631"/>
</dbReference>
<feature type="domain" description="YdbS-like PH" evidence="3">
    <location>
        <begin position="74"/>
        <end position="155"/>
    </location>
</feature>
<keyword evidence="2" id="KW-0472">Membrane</keyword>
<feature type="region of interest" description="Disordered" evidence="1">
    <location>
        <begin position="504"/>
        <end position="542"/>
    </location>
</feature>
<organism evidence="4 5">
    <name type="scientific">Streptomyces rimosus subsp. rimosus</name>
    <dbReference type="NCBI Taxonomy" id="132474"/>
    <lineage>
        <taxon>Bacteria</taxon>
        <taxon>Bacillati</taxon>
        <taxon>Actinomycetota</taxon>
        <taxon>Actinomycetes</taxon>
        <taxon>Kitasatosporales</taxon>
        <taxon>Streptomycetaceae</taxon>
        <taxon>Streptomyces</taxon>
    </lineage>
</organism>
<feature type="compositionally biased region" description="Basic residues" evidence="1">
    <location>
        <begin position="520"/>
        <end position="533"/>
    </location>
</feature>
<keyword evidence="5" id="KW-1185">Reference proteome</keyword>
<sequence length="542" mass="58062">MTAAAPHAPGAPARWHRLDRRTLLVHCGWLAAPLGSWALTALATGGRITPGAWITLTAIAGSFAVLTVIGLIRWLRTDYRVTHDSFEVRSGVLTRRLRSVPLHRIRTVDLTASPLHRLFGVTVLRAGTAGSSGGGAELSLEALTTADAERLRATLMARADAAAAAEDPVVSRINWRWLRYAPLTFWVIGGVFAAAGGVYRALDGAGIEPWKLGIVRSAFDEFGASALWITIPLALLAVLVLGTVGALALYVEGWWNFRLEWTDAHTLRVRRGLFTTRSVTIERARLRGAVLREPLLLRAGGGATVRVVAGGLGNKEENRKRSVILPPAPRTEAVCTASGTLRTAFPDAGLRAHPKAALRRRRTRGLLLVTLPGTLILALLGLLLTPVLLHCAWAFALVSAPVVLWLAGDAYRNLGHAVQGRYLVTRSGTFSRETVALQREAIAAWTFSTTPFSRRTGLVTLTAAVAAGEDGYHVRDLAADDAPALAAAAGPGILEEFLDHGDRGGHGNAVPAYSHGHSGPGRHRKSMSTHTLHRNPDDLDMT</sequence>
<dbReference type="EMBL" id="CP094298">
    <property type="protein sequence ID" value="UNZ01743.1"/>
    <property type="molecule type" value="Genomic_DNA"/>
</dbReference>
<reference evidence="4 5" key="1">
    <citation type="submission" date="2022-03" db="EMBL/GenBank/DDBJ databases">
        <title>Complete genome of Streptomyces rimosus ssp. rimosus R7 (=ATCC 10970).</title>
        <authorList>
            <person name="Beganovic S."/>
            <person name="Ruckert C."/>
            <person name="Busche T."/>
            <person name="Kalinowski J."/>
            <person name="Wittmann C."/>
        </authorList>
    </citation>
    <scope>NUCLEOTIDE SEQUENCE [LARGE SCALE GENOMIC DNA]</scope>
    <source>
        <strain evidence="4 5">R7</strain>
    </source>
</reference>
<dbReference type="PANTHER" id="PTHR34473:SF2">
    <property type="entry name" value="UPF0699 TRANSMEMBRANE PROTEIN YDBT"/>
    <property type="match status" value="1"/>
</dbReference>
<dbReference type="PANTHER" id="PTHR34473">
    <property type="entry name" value="UPF0699 TRANSMEMBRANE PROTEIN YDBS"/>
    <property type="match status" value="1"/>
</dbReference>
<evidence type="ECO:0000313" key="5">
    <source>
        <dbReference type="Proteomes" id="UP000829494"/>
    </source>
</evidence>
<feature type="domain" description="YdbS-like PH" evidence="3">
    <location>
        <begin position="254"/>
        <end position="313"/>
    </location>
</feature>
<evidence type="ECO:0000256" key="1">
    <source>
        <dbReference type="SAM" id="MobiDB-lite"/>
    </source>
</evidence>
<dbReference type="InterPro" id="IPR005182">
    <property type="entry name" value="YdbS-like_PH"/>
</dbReference>
<evidence type="ECO:0000259" key="3">
    <source>
        <dbReference type="Pfam" id="PF03703"/>
    </source>
</evidence>
<name>A0ABY3YUY0_STRRM</name>
<evidence type="ECO:0000256" key="2">
    <source>
        <dbReference type="SAM" id="Phobius"/>
    </source>
</evidence>
<feature type="transmembrane region" description="Helical" evidence="2">
    <location>
        <begin position="23"/>
        <end position="45"/>
    </location>
</feature>
<keyword evidence="2" id="KW-1133">Transmembrane helix</keyword>
<dbReference type="PIRSF" id="PIRSF026631">
    <property type="entry name" value="UCP026631"/>
    <property type="match status" value="1"/>
</dbReference>
<feature type="transmembrane region" description="Helical" evidence="2">
    <location>
        <begin position="51"/>
        <end position="72"/>
    </location>
</feature>
<dbReference type="RefSeq" id="WP_003983682.1">
    <property type="nucleotide sequence ID" value="NZ_CP043497.1"/>
</dbReference>
<accession>A0ABY3YUY0</accession>
<dbReference type="Pfam" id="PF03703">
    <property type="entry name" value="bPH_2"/>
    <property type="match status" value="3"/>
</dbReference>
<feature type="transmembrane region" description="Helical" evidence="2">
    <location>
        <begin position="222"/>
        <end position="251"/>
    </location>
</feature>
<feature type="transmembrane region" description="Helical" evidence="2">
    <location>
        <begin position="392"/>
        <end position="411"/>
    </location>
</feature>
<keyword evidence="2" id="KW-0812">Transmembrane</keyword>
<evidence type="ECO:0000313" key="4">
    <source>
        <dbReference type="EMBL" id="UNZ01743.1"/>
    </source>
</evidence>
<feature type="transmembrane region" description="Helical" evidence="2">
    <location>
        <begin position="180"/>
        <end position="202"/>
    </location>
</feature>
<feature type="transmembrane region" description="Helical" evidence="2">
    <location>
        <begin position="365"/>
        <end position="386"/>
    </location>
</feature>
<dbReference type="GeneID" id="66859174"/>
<protein>
    <submittedName>
        <fullName evidence="4">Bacterial membrane flanked domain protein</fullName>
    </submittedName>
</protein>
<proteinExistence type="predicted"/>